<dbReference type="GO" id="GO:0016787">
    <property type="term" value="F:hydrolase activity"/>
    <property type="evidence" value="ECO:0007669"/>
    <property type="project" value="UniProtKB-KW"/>
</dbReference>
<dbReference type="CDD" id="cd00448">
    <property type="entry name" value="YjgF_YER057c_UK114_family"/>
    <property type="match status" value="1"/>
</dbReference>
<comment type="caution">
    <text evidence="1">The sequence shown here is derived from an EMBL/GenBank/DDBJ whole genome shotgun (WGS) entry which is preliminary data.</text>
</comment>
<organism evidence="1 2">
    <name type="scientific">Nocardia jiangxiensis</name>
    <dbReference type="NCBI Taxonomy" id="282685"/>
    <lineage>
        <taxon>Bacteria</taxon>
        <taxon>Bacillati</taxon>
        <taxon>Actinomycetota</taxon>
        <taxon>Actinomycetes</taxon>
        <taxon>Mycobacteriales</taxon>
        <taxon>Nocardiaceae</taxon>
        <taxon>Nocardia</taxon>
    </lineage>
</organism>
<evidence type="ECO:0000313" key="1">
    <source>
        <dbReference type="EMBL" id="MFF3573955.1"/>
    </source>
</evidence>
<reference evidence="1 2" key="1">
    <citation type="submission" date="2024-10" db="EMBL/GenBank/DDBJ databases">
        <title>The Natural Products Discovery Center: Release of the First 8490 Sequenced Strains for Exploring Actinobacteria Biosynthetic Diversity.</title>
        <authorList>
            <person name="Kalkreuter E."/>
            <person name="Kautsar S.A."/>
            <person name="Yang D."/>
            <person name="Bader C.D."/>
            <person name="Teijaro C.N."/>
            <person name="Fluegel L."/>
            <person name="Davis C.M."/>
            <person name="Simpson J.R."/>
            <person name="Lauterbach L."/>
            <person name="Steele A.D."/>
            <person name="Gui C."/>
            <person name="Meng S."/>
            <person name="Li G."/>
            <person name="Viehrig K."/>
            <person name="Ye F."/>
            <person name="Su P."/>
            <person name="Kiefer A.F."/>
            <person name="Nichols A."/>
            <person name="Cepeda A.J."/>
            <person name="Yan W."/>
            <person name="Fan B."/>
            <person name="Jiang Y."/>
            <person name="Adhikari A."/>
            <person name="Zheng C.-J."/>
            <person name="Schuster L."/>
            <person name="Cowan T.M."/>
            <person name="Smanski M.J."/>
            <person name="Chevrette M.G."/>
            <person name="De Carvalho L.P.S."/>
            <person name="Shen B."/>
        </authorList>
    </citation>
    <scope>NUCLEOTIDE SEQUENCE [LARGE SCALE GENOMIC DNA]</scope>
    <source>
        <strain evidence="1 2">NPDC002593</strain>
    </source>
</reference>
<gene>
    <name evidence="1" type="ORF">ACFYXQ_40015</name>
</gene>
<evidence type="ECO:0000313" key="2">
    <source>
        <dbReference type="Proteomes" id="UP001601992"/>
    </source>
</evidence>
<dbReference type="EMBL" id="JBIAQY010000022">
    <property type="protein sequence ID" value="MFF3573955.1"/>
    <property type="molecule type" value="Genomic_DNA"/>
</dbReference>
<dbReference type="SUPFAM" id="SSF55298">
    <property type="entry name" value="YjgF-like"/>
    <property type="match status" value="2"/>
</dbReference>
<dbReference type="InterPro" id="IPR006175">
    <property type="entry name" value="YjgF/YER057c/UK114"/>
</dbReference>
<dbReference type="RefSeq" id="WP_040830570.1">
    <property type="nucleotide sequence ID" value="NZ_JBIAQY010000022.1"/>
</dbReference>
<dbReference type="PANTHER" id="PTHR11803">
    <property type="entry name" value="2-IMINOBUTANOATE/2-IMINOPROPANOATE DEAMINASE RIDA"/>
    <property type="match status" value="1"/>
</dbReference>
<dbReference type="PANTHER" id="PTHR11803:SF39">
    <property type="entry name" value="2-IMINOBUTANOATE_2-IMINOPROPANOATE DEAMINASE"/>
    <property type="match status" value="1"/>
</dbReference>
<dbReference type="Proteomes" id="UP001601992">
    <property type="component" value="Unassembled WGS sequence"/>
</dbReference>
<sequence>MIVQDIGELIADAAGLPEAVGLRVGELVYGSGVTGCDPQTGEYRSGLTGQVDTALTTIESYLRDLGGDLAAVVRVGFYLPDPSDIRIVNGVWTARFPNDRDRPTYKFMRSRFDGPQRVRLDFCAVLGQRRECLYLPKVAHGNPIPMAVRMGGYLFTSRVLPLDPRSGAPGRDAPEQAAFAAANCDALLEMSGMSWRDVRQGRAFAADSAYDELIRAQWRRRMDPAATAPPLRVTRYRAGALGVLLEFIAAQ</sequence>
<protein>
    <submittedName>
        <fullName evidence="1">RidA family protein</fullName>
        <ecNumber evidence="1">3.5.-.-</ecNumber>
    </submittedName>
</protein>
<proteinExistence type="predicted"/>
<name>A0ABW6SCC4_9NOCA</name>
<keyword evidence="2" id="KW-1185">Reference proteome</keyword>
<dbReference type="Gene3D" id="3.30.1330.40">
    <property type="entry name" value="RutC-like"/>
    <property type="match status" value="2"/>
</dbReference>
<accession>A0ABW6SCC4</accession>
<keyword evidence="1" id="KW-0378">Hydrolase</keyword>
<dbReference type="InterPro" id="IPR035959">
    <property type="entry name" value="RutC-like_sf"/>
</dbReference>
<dbReference type="Pfam" id="PF01042">
    <property type="entry name" value="Ribonuc_L-PSP"/>
    <property type="match status" value="1"/>
</dbReference>
<dbReference type="EC" id="3.5.-.-" evidence="1"/>